<name>A0A7J7M1E0_9MAGN</name>
<gene>
    <name evidence="3" type="ORF">GIB67_042640</name>
</gene>
<feature type="compositionally biased region" description="Basic and acidic residues" evidence="1">
    <location>
        <begin position="387"/>
        <end position="397"/>
    </location>
</feature>
<keyword evidence="4" id="KW-1185">Reference proteome</keyword>
<dbReference type="Pfam" id="PF11955">
    <property type="entry name" value="PORR"/>
    <property type="match status" value="1"/>
</dbReference>
<dbReference type="AlphaFoldDB" id="A0A7J7M1E0"/>
<evidence type="ECO:0000313" key="3">
    <source>
        <dbReference type="EMBL" id="KAF6148681.1"/>
    </source>
</evidence>
<dbReference type="InterPro" id="IPR021099">
    <property type="entry name" value="PORR_domain"/>
</dbReference>
<feature type="domain" description="PORR" evidence="2">
    <location>
        <begin position="1"/>
        <end position="341"/>
    </location>
</feature>
<proteinExistence type="predicted"/>
<dbReference type="EMBL" id="JACGCM010001844">
    <property type="protein sequence ID" value="KAF6148681.1"/>
    <property type="molecule type" value="Genomic_DNA"/>
</dbReference>
<dbReference type="PANTHER" id="PTHR31476:SF9">
    <property type="entry name" value="PROTEIN ROOT PRIMORDIUM DEFECTIVE 1"/>
    <property type="match status" value="1"/>
</dbReference>
<accession>A0A7J7M1E0</accession>
<sequence length="445" mass="52113">METQKKLRKVLKFQSLLLSQPNQSLNIARIDTLARRLGFKQYEAGDFLLKYPLIFEIYQHPVQRILFCQLTRKAILQIEEEKFALNVQISDAVTCLRKLLRLSNTGRVRLEHVRIARVEFGLPDDFEYSVILKHPQYFRLFDAEETRNKYIEISELEHEHEHDPKVLKDPNLTVCAIERLRERGYRERRVEAEDIRFAFNVKFPPGFKINKYHKIAVWKWQRLPYWSPYEDISGYDLRSIEARKRLEKRGVAMIHELLSITVEKKLTLERIAHFRMAMDLPKKLKVFLLQHQGVFYISTRGNQGKLHTVFLRDAYWKGDLVEPNDLYFARRKLVELIKMSSRKYSGGHEIGDRNFRRDRDYVDRRSFGRQNSDNSYERFAVQDKLPIDGKRGNESHSDSSVSSGSDGEGHEDSDSELDLGFGSGSTCNNSVSEGYISAEDVLVSE</sequence>
<feature type="region of interest" description="Disordered" evidence="1">
    <location>
        <begin position="387"/>
        <end position="445"/>
    </location>
</feature>
<dbReference type="PANTHER" id="PTHR31476">
    <property type="entry name" value="PROTEIN WHAT'S THIS FACTOR 1 HOMOLOG, CHLOROPLASTIC"/>
    <property type="match status" value="1"/>
</dbReference>
<dbReference type="OrthoDB" id="657547at2759"/>
<evidence type="ECO:0000256" key="1">
    <source>
        <dbReference type="SAM" id="MobiDB-lite"/>
    </source>
</evidence>
<reference evidence="3 4" key="1">
    <citation type="journal article" date="2020" name="IScience">
        <title>Genome Sequencing of the Endangered Kingdonia uniflora (Circaeasteraceae, Ranunculales) Reveals Potential Mechanisms of Evolutionary Specialization.</title>
        <authorList>
            <person name="Sun Y."/>
            <person name="Deng T."/>
            <person name="Zhang A."/>
            <person name="Moore M.J."/>
            <person name="Landis J.B."/>
            <person name="Lin N."/>
            <person name="Zhang H."/>
            <person name="Zhang X."/>
            <person name="Huang J."/>
            <person name="Zhang X."/>
            <person name="Sun H."/>
            <person name="Wang H."/>
        </authorList>
    </citation>
    <scope>NUCLEOTIDE SEQUENCE [LARGE SCALE GENOMIC DNA]</scope>
    <source>
        <strain evidence="3">TB1705</strain>
        <tissue evidence="3">Leaf</tissue>
    </source>
</reference>
<dbReference type="Proteomes" id="UP000541444">
    <property type="component" value="Unassembled WGS sequence"/>
</dbReference>
<dbReference type="InterPro" id="IPR045040">
    <property type="entry name" value="PORR_fam"/>
</dbReference>
<protein>
    <recommendedName>
        <fullName evidence="2">PORR domain-containing protein</fullName>
    </recommendedName>
</protein>
<evidence type="ECO:0000259" key="2">
    <source>
        <dbReference type="Pfam" id="PF11955"/>
    </source>
</evidence>
<organism evidence="3 4">
    <name type="scientific">Kingdonia uniflora</name>
    <dbReference type="NCBI Taxonomy" id="39325"/>
    <lineage>
        <taxon>Eukaryota</taxon>
        <taxon>Viridiplantae</taxon>
        <taxon>Streptophyta</taxon>
        <taxon>Embryophyta</taxon>
        <taxon>Tracheophyta</taxon>
        <taxon>Spermatophyta</taxon>
        <taxon>Magnoliopsida</taxon>
        <taxon>Ranunculales</taxon>
        <taxon>Circaeasteraceae</taxon>
        <taxon>Kingdonia</taxon>
    </lineage>
</organism>
<comment type="caution">
    <text evidence="3">The sequence shown here is derived from an EMBL/GenBank/DDBJ whole genome shotgun (WGS) entry which is preliminary data.</text>
</comment>
<evidence type="ECO:0000313" key="4">
    <source>
        <dbReference type="Proteomes" id="UP000541444"/>
    </source>
</evidence>
<dbReference type="GO" id="GO:0003723">
    <property type="term" value="F:RNA binding"/>
    <property type="evidence" value="ECO:0007669"/>
    <property type="project" value="InterPro"/>
</dbReference>